<keyword evidence="1" id="KW-0678">Repressor</keyword>
<dbReference type="RefSeq" id="WP_132115572.1">
    <property type="nucleotide sequence ID" value="NZ_SLWS01000003.1"/>
</dbReference>
<keyword evidence="4" id="KW-0804">Transcription</keyword>
<evidence type="ECO:0000256" key="5">
    <source>
        <dbReference type="PROSITE-ProRule" id="PRU00335"/>
    </source>
</evidence>
<evidence type="ECO:0000256" key="1">
    <source>
        <dbReference type="ARBA" id="ARBA00022491"/>
    </source>
</evidence>
<sequence length="190" mass="20685">MSAARRGRPPAGPERRDALVSAAYERLAEAGFEGLRLRDVAAAAGIDHSTIHHHFATKQDLVVAVVDHTTRQFWSTTPPDGGPADRLRRHLATLGRKIAEQPELHVVLRELDLRARRDPELRTIIAAREEGWRDSLRTLLAAAAEAGALVTGVTPDTGAELIIATVKGASLTPDRALNVLELLERLLIRA</sequence>
<reference evidence="7 8" key="1">
    <citation type="submission" date="2019-03" db="EMBL/GenBank/DDBJ databases">
        <title>Genomic Encyclopedia of Type Strains, Phase IV (KMG-IV): sequencing the most valuable type-strain genomes for metagenomic binning, comparative biology and taxonomic classification.</title>
        <authorList>
            <person name="Goeker M."/>
        </authorList>
    </citation>
    <scope>NUCLEOTIDE SEQUENCE [LARGE SCALE GENOMIC DNA]</scope>
    <source>
        <strain evidence="7 8">DSM 45934</strain>
    </source>
</reference>
<gene>
    <name evidence="7" type="ORF">EV192_10396</name>
</gene>
<dbReference type="Pfam" id="PF13977">
    <property type="entry name" value="TetR_C_6"/>
    <property type="match status" value="1"/>
</dbReference>
<keyword evidence="8" id="KW-1185">Reference proteome</keyword>
<dbReference type="GO" id="GO:0000976">
    <property type="term" value="F:transcription cis-regulatory region binding"/>
    <property type="evidence" value="ECO:0007669"/>
    <property type="project" value="TreeGrafter"/>
</dbReference>
<dbReference type="OrthoDB" id="5177743at2"/>
<dbReference type="InterPro" id="IPR039538">
    <property type="entry name" value="BetI_C"/>
</dbReference>
<evidence type="ECO:0000256" key="4">
    <source>
        <dbReference type="ARBA" id="ARBA00023163"/>
    </source>
</evidence>
<dbReference type="SUPFAM" id="SSF46689">
    <property type="entry name" value="Homeodomain-like"/>
    <property type="match status" value="1"/>
</dbReference>
<proteinExistence type="predicted"/>
<evidence type="ECO:0000256" key="3">
    <source>
        <dbReference type="ARBA" id="ARBA00023125"/>
    </source>
</evidence>
<keyword evidence="3 5" id="KW-0238">DNA-binding</keyword>
<dbReference type="PANTHER" id="PTHR30055">
    <property type="entry name" value="HTH-TYPE TRANSCRIPTIONAL REGULATOR RUTR"/>
    <property type="match status" value="1"/>
</dbReference>
<dbReference type="GO" id="GO:0003700">
    <property type="term" value="F:DNA-binding transcription factor activity"/>
    <property type="evidence" value="ECO:0007669"/>
    <property type="project" value="TreeGrafter"/>
</dbReference>
<keyword evidence="2" id="KW-0805">Transcription regulation</keyword>
<evidence type="ECO:0000259" key="6">
    <source>
        <dbReference type="PROSITE" id="PS50977"/>
    </source>
</evidence>
<dbReference type="PROSITE" id="PS50977">
    <property type="entry name" value="HTH_TETR_2"/>
    <property type="match status" value="1"/>
</dbReference>
<dbReference type="AlphaFoldDB" id="A0A4R2JKJ4"/>
<dbReference type="InterPro" id="IPR036271">
    <property type="entry name" value="Tet_transcr_reg_TetR-rel_C_sf"/>
</dbReference>
<dbReference type="InterPro" id="IPR050109">
    <property type="entry name" value="HTH-type_TetR-like_transc_reg"/>
</dbReference>
<dbReference type="EMBL" id="SLWS01000003">
    <property type="protein sequence ID" value="TCO60521.1"/>
    <property type="molecule type" value="Genomic_DNA"/>
</dbReference>
<dbReference type="InterPro" id="IPR009057">
    <property type="entry name" value="Homeodomain-like_sf"/>
</dbReference>
<dbReference type="PRINTS" id="PR00455">
    <property type="entry name" value="HTHTETR"/>
</dbReference>
<evidence type="ECO:0000313" key="8">
    <source>
        <dbReference type="Proteomes" id="UP000295680"/>
    </source>
</evidence>
<protein>
    <submittedName>
        <fullName evidence="7">TetR family transcriptional regulator</fullName>
    </submittedName>
</protein>
<feature type="domain" description="HTH tetR-type" evidence="6">
    <location>
        <begin position="13"/>
        <end position="73"/>
    </location>
</feature>
<accession>A0A4R2JKJ4</accession>
<dbReference type="SUPFAM" id="SSF48498">
    <property type="entry name" value="Tetracyclin repressor-like, C-terminal domain"/>
    <property type="match status" value="1"/>
</dbReference>
<name>A0A4R2JKJ4_9PSEU</name>
<organism evidence="7 8">
    <name type="scientific">Actinocrispum wychmicini</name>
    <dbReference type="NCBI Taxonomy" id="1213861"/>
    <lineage>
        <taxon>Bacteria</taxon>
        <taxon>Bacillati</taxon>
        <taxon>Actinomycetota</taxon>
        <taxon>Actinomycetes</taxon>
        <taxon>Pseudonocardiales</taxon>
        <taxon>Pseudonocardiaceae</taxon>
        <taxon>Actinocrispum</taxon>
    </lineage>
</organism>
<comment type="caution">
    <text evidence="7">The sequence shown here is derived from an EMBL/GenBank/DDBJ whole genome shotgun (WGS) entry which is preliminary data.</text>
</comment>
<evidence type="ECO:0000313" key="7">
    <source>
        <dbReference type="EMBL" id="TCO60521.1"/>
    </source>
</evidence>
<dbReference type="Pfam" id="PF00440">
    <property type="entry name" value="TetR_N"/>
    <property type="match status" value="1"/>
</dbReference>
<dbReference type="PANTHER" id="PTHR30055:SF231">
    <property type="entry name" value="TRANSCRIPTIONAL REGULATORY PROTEIN (PROBABLY DEOR-FAMILY)-RELATED"/>
    <property type="match status" value="1"/>
</dbReference>
<dbReference type="Proteomes" id="UP000295680">
    <property type="component" value="Unassembled WGS sequence"/>
</dbReference>
<feature type="DNA-binding region" description="H-T-H motif" evidence="5">
    <location>
        <begin position="36"/>
        <end position="55"/>
    </location>
</feature>
<dbReference type="Gene3D" id="1.10.357.10">
    <property type="entry name" value="Tetracycline Repressor, domain 2"/>
    <property type="match status" value="1"/>
</dbReference>
<dbReference type="InterPro" id="IPR001647">
    <property type="entry name" value="HTH_TetR"/>
</dbReference>
<evidence type="ECO:0000256" key="2">
    <source>
        <dbReference type="ARBA" id="ARBA00023015"/>
    </source>
</evidence>